<proteinExistence type="inferred from homology"/>
<evidence type="ECO:0000256" key="6">
    <source>
        <dbReference type="ARBA" id="ARBA00022723"/>
    </source>
</evidence>
<accession>A0A238X5Q8</accession>
<dbReference type="FunFam" id="1.10.10.10:FF:000459">
    <property type="entry name" value="Ferric uptake regulation protein"/>
    <property type="match status" value="1"/>
</dbReference>
<gene>
    <name evidence="13" type="ORF">SAMN06272737_111138</name>
</gene>
<name>A0A238X5Q8_9ACTN</name>
<dbReference type="RefSeq" id="WP_089336788.1">
    <property type="nucleotide sequence ID" value="NZ_FZNO01000011.1"/>
</dbReference>
<dbReference type="InterPro" id="IPR036390">
    <property type="entry name" value="WH_DNA-bd_sf"/>
</dbReference>
<dbReference type="SUPFAM" id="SSF46785">
    <property type="entry name" value="Winged helix' DNA-binding domain"/>
    <property type="match status" value="1"/>
</dbReference>
<feature type="binding site" evidence="11">
    <location>
        <position position="121"/>
    </location>
    <ligand>
        <name>Zn(2+)</name>
        <dbReference type="ChEBI" id="CHEBI:29105"/>
    </ligand>
</feature>
<dbReference type="Gene3D" id="3.30.1490.190">
    <property type="match status" value="1"/>
</dbReference>
<comment type="subunit">
    <text evidence="3">Homodimer.</text>
</comment>
<protein>
    <submittedName>
        <fullName evidence="13">Fur family transcriptional regulator, ferric uptake regulator</fullName>
    </submittedName>
</protein>
<evidence type="ECO:0000256" key="10">
    <source>
        <dbReference type="ARBA" id="ARBA00023163"/>
    </source>
</evidence>
<feature type="binding site" evidence="11">
    <location>
        <position position="84"/>
    </location>
    <ligand>
        <name>Zn(2+)</name>
        <dbReference type="ChEBI" id="CHEBI:29105"/>
    </ligand>
</feature>
<reference evidence="13 14" key="1">
    <citation type="submission" date="2017-06" db="EMBL/GenBank/DDBJ databases">
        <authorList>
            <person name="Kim H.J."/>
            <person name="Triplett B.A."/>
        </authorList>
    </citation>
    <scope>NUCLEOTIDE SEQUENCE [LARGE SCALE GENOMIC DNA]</scope>
    <source>
        <strain evidence="13 14">DSM 44272</strain>
    </source>
</reference>
<feature type="binding site" evidence="12">
    <location>
        <position position="96"/>
    </location>
    <ligand>
        <name>Fe cation</name>
        <dbReference type="ChEBI" id="CHEBI:24875"/>
    </ligand>
</feature>
<organism evidence="13 14">
    <name type="scientific">Blastococcus mobilis</name>
    <dbReference type="NCBI Taxonomy" id="1938746"/>
    <lineage>
        <taxon>Bacteria</taxon>
        <taxon>Bacillati</taxon>
        <taxon>Actinomycetota</taxon>
        <taxon>Actinomycetes</taxon>
        <taxon>Geodermatophilales</taxon>
        <taxon>Geodermatophilaceae</taxon>
        <taxon>Blastococcus</taxon>
    </lineage>
</organism>
<keyword evidence="12" id="KW-0408">Iron</keyword>
<keyword evidence="14" id="KW-1185">Reference proteome</keyword>
<dbReference type="PANTHER" id="PTHR33202">
    <property type="entry name" value="ZINC UPTAKE REGULATION PROTEIN"/>
    <property type="match status" value="1"/>
</dbReference>
<keyword evidence="6 11" id="KW-0479">Metal-binding</keyword>
<evidence type="ECO:0000256" key="11">
    <source>
        <dbReference type="PIRSR" id="PIRSR602481-1"/>
    </source>
</evidence>
<sequence>MARTTRQRAAVRAVFQDLDGFHSAQEVHARLREGGDPVGLSTVYRAVQSLADDGELDSIRTDTGEALYRRCSPQHHHHLVCRGCGLTVEVAGPAVEQWADRIAGDHGFADVSHTLEIFGTCAACRNAGTPQADAPSERTSA</sequence>
<evidence type="ECO:0000313" key="14">
    <source>
        <dbReference type="Proteomes" id="UP000198403"/>
    </source>
</evidence>
<keyword evidence="7 11" id="KW-0862">Zinc</keyword>
<dbReference type="InterPro" id="IPR043135">
    <property type="entry name" value="Fur_C"/>
</dbReference>
<dbReference type="GO" id="GO:0003700">
    <property type="term" value="F:DNA-binding transcription factor activity"/>
    <property type="evidence" value="ECO:0007669"/>
    <property type="project" value="InterPro"/>
</dbReference>
<dbReference type="GO" id="GO:0045892">
    <property type="term" value="P:negative regulation of DNA-templated transcription"/>
    <property type="evidence" value="ECO:0007669"/>
    <property type="project" value="TreeGrafter"/>
</dbReference>
<feature type="binding site" evidence="11">
    <location>
        <position position="124"/>
    </location>
    <ligand>
        <name>Zn(2+)</name>
        <dbReference type="ChEBI" id="CHEBI:29105"/>
    </ligand>
</feature>
<evidence type="ECO:0000256" key="12">
    <source>
        <dbReference type="PIRSR" id="PIRSR602481-2"/>
    </source>
</evidence>
<dbReference type="GO" id="GO:0000976">
    <property type="term" value="F:transcription cis-regulatory region binding"/>
    <property type="evidence" value="ECO:0007669"/>
    <property type="project" value="TreeGrafter"/>
</dbReference>
<evidence type="ECO:0000256" key="3">
    <source>
        <dbReference type="ARBA" id="ARBA00011738"/>
    </source>
</evidence>
<keyword evidence="10" id="KW-0804">Transcription</keyword>
<keyword evidence="5" id="KW-0678">Repressor</keyword>
<dbReference type="AlphaFoldDB" id="A0A238X5Q8"/>
<feature type="binding site" evidence="12">
    <location>
        <position position="75"/>
    </location>
    <ligand>
        <name>Fe cation</name>
        <dbReference type="ChEBI" id="CHEBI:24875"/>
    </ligand>
</feature>
<dbReference type="InterPro" id="IPR002481">
    <property type="entry name" value="FUR"/>
</dbReference>
<dbReference type="GO" id="GO:0005829">
    <property type="term" value="C:cytosol"/>
    <property type="evidence" value="ECO:0007669"/>
    <property type="project" value="TreeGrafter"/>
</dbReference>
<dbReference type="GO" id="GO:0008270">
    <property type="term" value="F:zinc ion binding"/>
    <property type="evidence" value="ECO:0007669"/>
    <property type="project" value="TreeGrafter"/>
</dbReference>
<comment type="subcellular location">
    <subcellularLocation>
        <location evidence="1">Cytoplasm</location>
    </subcellularLocation>
</comment>
<comment type="cofactor">
    <cofactor evidence="12">
        <name>Mn(2+)</name>
        <dbReference type="ChEBI" id="CHEBI:29035"/>
    </cofactor>
    <cofactor evidence="12">
        <name>Fe(2+)</name>
        <dbReference type="ChEBI" id="CHEBI:29033"/>
    </cofactor>
    <text evidence="12">Binds 1 Mn(2+) or Fe(2+) ion per subunit.</text>
</comment>
<keyword evidence="4" id="KW-0963">Cytoplasm</keyword>
<evidence type="ECO:0000256" key="5">
    <source>
        <dbReference type="ARBA" id="ARBA00022491"/>
    </source>
</evidence>
<dbReference type="Gene3D" id="1.10.10.10">
    <property type="entry name" value="Winged helix-like DNA-binding domain superfamily/Winged helix DNA-binding domain"/>
    <property type="match status" value="1"/>
</dbReference>
<dbReference type="Pfam" id="PF01475">
    <property type="entry name" value="FUR"/>
    <property type="match status" value="1"/>
</dbReference>
<evidence type="ECO:0000256" key="9">
    <source>
        <dbReference type="ARBA" id="ARBA00023125"/>
    </source>
</evidence>
<evidence type="ECO:0000256" key="2">
    <source>
        <dbReference type="ARBA" id="ARBA00007957"/>
    </source>
</evidence>
<dbReference type="OrthoDB" id="8659436at2"/>
<evidence type="ECO:0000256" key="8">
    <source>
        <dbReference type="ARBA" id="ARBA00023015"/>
    </source>
</evidence>
<evidence type="ECO:0000313" key="13">
    <source>
        <dbReference type="EMBL" id="SNR53893.1"/>
    </source>
</evidence>
<comment type="similarity">
    <text evidence="2">Belongs to the Fur family.</text>
</comment>
<dbReference type="GO" id="GO:1900376">
    <property type="term" value="P:regulation of secondary metabolite biosynthetic process"/>
    <property type="evidence" value="ECO:0007669"/>
    <property type="project" value="TreeGrafter"/>
</dbReference>
<evidence type="ECO:0000256" key="7">
    <source>
        <dbReference type="ARBA" id="ARBA00022833"/>
    </source>
</evidence>
<feature type="binding site" evidence="12">
    <location>
        <position position="113"/>
    </location>
    <ligand>
        <name>Fe cation</name>
        <dbReference type="ChEBI" id="CHEBI:24875"/>
    </ligand>
</feature>
<dbReference type="CDD" id="cd07153">
    <property type="entry name" value="Fur_like"/>
    <property type="match status" value="1"/>
</dbReference>
<evidence type="ECO:0000256" key="1">
    <source>
        <dbReference type="ARBA" id="ARBA00004496"/>
    </source>
</evidence>
<dbReference type="EMBL" id="FZNO01000011">
    <property type="protein sequence ID" value="SNR53893.1"/>
    <property type="molecule type" value="Genomic_DNA"/>
</dbReference>
<dbReference type="InterPro" id="IPR036388">
    <property type="entry name" value="WH-like_DNA-bd_sf"/>
</dbReference>
<dbReference type="Proteomes" id="UP000198403">
    <property type="component" value="Unassembled WGS sequence"/>
</dbReference>
<dbReference type="PANTHER" id="PTHR33202:SF2">
    <property type="entry name" value="FERRIC UPTAKE REGULATION PROTEIN"/>
    <property type="match status" value="1"/>
</dbReference>
<keyword evidence="8" id="KW-0805">Transcription regulation</keyword>
<evidence type="ECO:0000256" key="4">
    <source>
        <dbReference type="ARBA" id="ARBA00022490"/>
    </source>
</evidence>
<keyword evidence="9" id="KW-0238">DNA-binding</keyword>
<comment type="cofactor">
    <cofactor evidence="11">
        <name>Zn(2+)</name>
        <dbReference type="ChEBI" id="CHEBI:29105"/>
    </cofactor>
    <text evidence="11">Binds 1 zinc ion per subunit.</text>
</comment>
<feature type="binding site" evidence="11">
    <location>
        <position position="81"/>
    </location>
    <ligand>
        <name>Zn(2+)</name>
        <dbReference type="ChEBI" id="CHEBI:29105"/>
    </ligand>
</feature>